<accession>A0ABP6S7P6</accession>
<keyword evidence="1" id="KW-0862">Zinc</keyword>
<sequence>MSPRGSRGHQADDRVRAFDPLPPRPRSRGPFAESWWGNAWVEALEETSLDPGRLGRGRTYARGGHVGTITVTPGRIAAPVSGSRPRPYRSGVRLRVLTDDEWDHFLDTVAERPEHIAALLDKDMPYALADAAEGAGVQLLPGASDLIPDCSCPDWGYPCKHAAALCYQAARLLDADPFVLLLMRGRGERELLTELHRRNAALAARAAREEPAASQVRPGVAARAALAVRDRPPLPDPLPVPGKPGPPPLLPDLPGAGQPQGPAFLALDTAVRAHAFLTAGTELFPGSDAWTDAVRLAATHPRFAGRGGLTTQFRALAAAVGRKPLDLTRAVAAWHQGGAEGLAVLETTWSPPADVLDRTRTELAAADLPQMSASHNRITDSWRTRQLRYGHDGRWYPYRAVARGDWWPQGPPDHDPVGALLSLYET</sequence>
<reference evidence="5" key="1">
    <citation type="journal article" date="2019" name="Int. J. Syst. Evol. Microbiol.">
        <title>The Global Catalogue of Microorganisms (GCM) 10K type strain sequencing project: providing services to taxonomists for standard genome sequencing and annotation.</title>
        <authorList>
            <consortium name="The Broad Institute Genomics Platform"/>
            <consortium name="The Broad Institute Genome Sequencing Center for Infectious Disease"/>
            <person name="Wu L."/>
            <person name="Ma J."/>
        </authorList>
    </citation>
    <scope>NUCLEOTIDE SEQUENCE [LARGE SCALE GENOMIC DNA]</scope>
    <source>
        <strain evidence="5">JCM 9651</strain>
    </source>
</reference>
<dbReference type="Proteomes" id="UP001499990">
    <property type="component" value="Unassembled WGS sequence"/>
</dbReference>
<feature type="compositionally biased region" description="Pro residues" evidence="2">
    <location>
        <begin position="234"/>
        <end position="251"/>
    </location>
</feature>
<name>A0ABP6S7P6_9ACTN</name>
<evidence type="ECO:0000256" key="1">
    <source>
        <dbReference type="PROSITE-ProRule" id="PRU00325"/>
    </source>
</evidence>
<comment type="caution">
    <text evidence="4">The sequence shown here is derived from an EMBL/GenBank/DDBJ whole genome shotgun (WGS) entry which is preliminary data.</text>
</comment>
<evidence type="ECO:0000313" key="4">
    <source>
        <dbReference type="EMBL" id="GAA3370093.1"/>
    </source>
</evidence>
<dbReference type="PANTHER" id="PTHR38133">
    <property type="entry name" value="SLR1429 PROTEIN"/>
    <property type="match status" value="1"/>
</dbReference>
<dbReference type="PANTHER" id="PTHR38133:SF1">
    <property type="entry name" value="SLR1429 PROTEIN"/>
    <property type="match status" value="1"/>
</dbReference>
<evidence type="ECO:0000259" key="3">
    <source>
        <dbReference type="PROSITE" id="PS50966"/>
    </source>
</evidence>
<keyword evidence="1" id="KW-0479">Metal-binding</keyword>
<evidence type="ECO:0000256" key="2">
    <source>
        <dbReference type="SAM" id="MobiDB-lite"/>
    </source>
</evidence>
<evidence type="ECO:0000313" key="5">
    <source>
        <dbReference type="Proteomes" id="UP001499990"/>
    </source>
</evidence>
<proteinExistence type="predicted"/>
<dbReference type="RefSeq" id="WP_345035414.1">
    <property type="nucleotide sequence ID" value="NZ_BAAAYL010000001.1"/>
</dbReference>
<keyword evidence="5" id="KW-1185">Reference proteome</keyword>
<keyword evidence="1" id="KW-0863">Zinc-finger</keyword>
<feature type="domain" description="SWIM-type" evidence="3">
    <location>
        <begin position="135"/>
        <end position="170"/>
    </location>
</feature>
<dbReference type="EMBL" id="BAAAYL010000001">
    <property type="protein sequence ID" value="GAA3370093.1"/>
    <property type="molecule type" value="Genomic_DNA"/>
</dbReference>
<dbReference type="Pfam" id="PF04434">
    <property type="entry name" value="SWIM"/>
    <property type="match status" value="1"/>
</dbReference>
<dbReference type="InterPro" id="IPR007527">
    <property type="entry name" value="Znf_SWIM"/>
</dbReference>
<feature type="region of interest" description="Disordered" evidence="2">
    <location>
        <begin position="230"/>
        <end position="257"/>
    </location>
</feature>
<feature type="region of interest" description="Disordered" evidence="2">
    <location>
        <begin position="1"/>
        <end position="28"/>
    </location>
</feature>
<organism evidence="4 5">
    <name type="scientific">Streptomyces sannanensis</name>
    <dbReference type="NCBI Taxonomy" id="285536"/>
    <lineage>
        <taxon>Bacteria</taxon>
        <taxon>Bacillati</taxon>
        <taxon>Actinomycetota</taxon>
        <taxon>Actinomycetes</taxon>
        <taxon>Kitasatosporales</taxon>
        <taxon>Streptomycetaceae</taxon>
        <taxon>Streptomyces</taxon>
    </lineage>
</organism>
<gene>
    <name evidence="4" type="ORF">GCM10020367_15360</name>
</gene>
<protein>
    <recommendedName>
        <fullName evidence="3">SWIM-type domain-containing protein</fullName>
    </recommendedName>
</protein>
<dbReference type="PROSITE" id="PS50966">
    <property type="entry name" value="ZF_SWIM"/>
    <property type="match status" value="1"/>
</dbReference>